<evidence type="ECO:0000256" key="3">
    <source>
        <dbReference type="SAM" id="MobiDB-lite"/>
    </source>
</evidence>
<name>A0A192B6R4_9GEMI</name>
<dbReference type="Pfam" id="PF01492">
    <property type="entry name" value="Gemini_C4"/>
    <property type="match status" value="1"/>
</dbReference>
<reference evidence="4" key="1">
    <citation type="submission" date="2016-04" db="EMBL/GenBank/DDBJ databases">
        <authorList>
            <person name="Evans L.H."/>
            <person name="Alamgir A."/>
            <person name="Owens N."/>
            <person name="Weber N.D."/>
            <person name="Virtaneva K."/>
            <person name="Barbian K."/>
            <person name="Babar A."/>
            <person name="Rosenke K."/>
        </authorList>
    </citation>
    <scope>NUCLEOTIDE SEQUENCE</scope>
    <source>
        <strain evidence="4">China:Jiangsu-3-2:2010</strain>
    </source>
</reference>
<proteinExistence type="inferred from homology"/>
<reference evidence="4" key="2">
    <citation type="journal article" date="2017" name="Plant Dis.">
        <title>Diversity of Sweepoviruses Infecting Sweet Potato in China.</title>
        <authorList>
            <person name="Liu Q."/>
            <person name="Wang Y."/>
            <person name="Zhang Z."/>
            <person name="Lv H."/>
            <person name="Qiao Q."/>
            <person name="Qin Y."/>
            <person name="Zhang D."/>
            <person name="Tian Y."/>
            <person name="Wang S."/>
            <person name="Li J."/>
        </authorList>
    </citation>
    <scope>NUCLEOTIDE SEQUENCE</scope>
    <source>
        <strain evidence="4">China:Jiangsu-3-2:2010</strain>
    </source>
</reference>
<evidence type="ECO:0000256" key="2">
    <source>
        <dbReference type="ARBA" id="ARBA00022581"/>
    </source>
</evidence>
<protein>
    <submittedName>
        <fullName evidence="4">AC4</fullName>
    </submittedName>
</protein>
<feature type="compositionally biased region" description="Polar residues" evidence="3">
    <location>
        <begin position="23"/>
        <end position="54"/>
    </location>
</feature>
<evidence type="ECO:0000256" key="1">
    <source>
        <dbReference type="ARBA" id="ARBA00008996"/>
    </source>
</evidence>
<keyword evidence="2" id="KW-0945">Host-virus interaction</keyword>
<sequence>MGNLTSTCLCSSRGNSGARIKDSSTWCPQQGQPIFTPTSRELNPAPTSSPTSRRTGIHSPGVSPRSTADLLEAVSRRLMKPTLRH</sequence>
<evidence type="ECO:0000313" key="4">
    <source>
        <dbReference type="EMBL" id="ANJ89247.1"/>
    </source>
</evidence>
<accession>A0A192B6R4</accession>
<feature type="region of interest" description="Disordered" evidence="3">
    <location>
        <begin position="11"/>
        <end position="85"/>
    </location>
</feature>
<dbReference type="InterPro" id="IPR002488">
    <property type="entry name" value="Gemini_C4"/>
</dbReference>
<organism evidence="4">
    <name type="scientific">Sweet potato leaf curl Sichuan virus 2</name>
    <dbReference type="NCBI Taxonomy" id="2026195"/>
    <lineage>
        <taxon>Viruses</taxon>
        <taxon>Monodnaviria</taxon>
        <taxon>Shotokuvirae</taxon>
        <taxon>Cressdnaviricota</taxon>
        <taxon>Repensiviricetes</taxon>
        <taxon>Geplafuvirales</taxon>
        <taxon>Geminiviridae</taxon>
        <taxon>Begomovirus</taxon>
        <taxon>Begomovirus ipomoeasichuansecundi</taxon>
    </lineage>
</organism>
<comment type="similarity">
    <text evidence="1">Belongs to the geminiviridae protein AC4/C4 family.</text>
</comment>
<dbReference type="EMBL" id="KX073967">
    <property type="protein sequence ID" value="ANJ89247.1"/>
    <property type="molecule type" value="Genomic_DNA"/>
</dbReference>